<dbReference type="Gene3D" id="1.20.1710.10">
    <property type="entry name" value="IpaD-like"/>
    <property type="match status" value="1"/>
</dbReference>
<dbReference type="SUPFAM" id="SSF140693">
    <property type="entry name" value="IpaD-like"/>
    <property type="match status" value="1"/>
</dbReference>
<evidence type="ECO:0000256" key="5">
    <source>
        <dbReference type="ARBA" id="ARBA00023054"/>
    </source>
</evidence>
<feature type="compositionally biased region" description="Basic and acidic residues" evidence="6">
    <location>
        <begin position="123"/>
        <end position="145"/>
    </location>
</feature>
<comment type="similarity">
    <text evidence="2">Belongs to the invasin protein D family.</text>
</comment>
<dbReference type="InterPro" id="IPR009483">
    <property type="entry name" value="IpaD/BipD/SipD"/>
</dbReference>
<accession>A0A2U8I585</accession>
<dbReference type="Pfam" id="PF06511">
    <property type="entry name" value="T3SS_TC"/>
    <property type="match status" value="1"/>
</dbReference>
<evidence type="ECO:0008006" key="9">
    <source>
        <dbReference type="Google" id="ProtNLM"/>
    </source>
</evidence>
<name>A0A2U8I585_9GAMM</name>
<feature type="region of interest" description="Disordered" evidence="6">
    <location>
        <begin position="114"/>
        <end position="145"/>
    </location>
</feature>
<comment type="subcellular location">
    <subcellularLocation>
        <location evidence="1">Secreted</location>
    </subcellularLocation>
</comment>
<evidence type="ECO:0000313" key="7">
    <source>
        <dbReference type="EMBL" id="AWK14317.1"/>
    </source>
</evidence>
<dbReference type="GO" id="GO:0005576">
    <property type="term" value="C:extracellular region"/>
    <property type="evidence" value="ECO:0007669"/>
    <property type="project" value="UniProtKB-SubCell"/>
</dbReference>
<keyword evidence="3" id="KW-0964">Secreted</keyword>
<dbReference type="InterPro" id="IPR036708">
    <property type="entry name" value="BipD-like_sf"/>
</dbReference>
<evidence type="ECO:0000256" key="3">
    <source>
        <dbReference type="ARBA" id="ARBA00022525"/>
    </source>
</evidence>
<organism evidence="7 8">
    <name type="scientific">Candidatus Fukatsuia symbiotica</name>
    <dbReference type="NCBI Taxonomy" id="1878942"/>
    <lineage>
        <taxon>Bacteria</taxon>
        <taxon>Pseudomonadati</taxon>
        <taxon>Pseudomonadota</taxon>
        <taxon>Gammaproteobacteria</taxon>
        <taxon>Enterobacterales</taxon>
        <taxon>Yersiniaceae</taxon>
        <taxon>Candidatus Fukatsuia</taxon>
    </lineage>
</organism>
<reference evidence="7 8" key="1">
    <citation type="submission" date="2017-05" db="EMBL/GenBank/DDBJ databases">
        <title>Genome sequence of Candidatus Fukatsuia symbiotica and Candidatus Hamiltonella defensa from Acyrthosiphon pisum strain 5D.</title>
        <authorList>
            <person name="Patel V.A."/>
            <person name="Chevignon G."/>
            <person name="Russell J.A."/>
            <person name="Oliver K.M."/>
        </authorList>
    </citation>
    <scope>NUCLEOTIDE SEQUENCE [LARGE SCALE GENOMIC DNA]</scope>
    <source>
        <strain evidence="7 8">5D</strain>
    </source>
</reference>
<evidence type="ECO:0000256" key="4">
    <source>
        <dbReference type="ARBA" id="ARBA00023026"/>
    </source>
</evidence>
<evidence type="ECO:0000256" key="2">
    <source>
        <dbReference type="ARBA" id="ARBA00007741"/>
    </source>
</evidence>
<evidence type="ECO:0000313" key="8">
    <source>
        <dbReference type="Proteomes" id="UP000261875"/>
    </source>
</evidence>
<evidence type="ECO:0000256" key="6">
    <source>
        <dbReference type="SAM" id="MobiDB-lite"/>
    </source>
</evidence>
<keyword evidence="5" id="KW-0175">Coiled coil</keyword>
<dbReference type="STRING" id="1878942.GCA_900128755_00404"/>
<gene>
    <name evidence="7" type="ORF">CCS41_07270</name>
</gene>
<dbReference type="Proteomes" id="UP000261875">
    <property type="component" value="Chromosome"/>
</dbReference>
<dbReference type="AlphaFoldDB" id="A0A2U8I585"/>
<dbReference type="EMBL" id="CP021659">
    <property type="protein sequence ID" value="AWK14317.1"/>
    <property type="molecule type" value="Genomic_DNA"/>
</dbReference>
<keyword evidence="8" id="KW-1185">Reference proteome</keyword>
<sequence length="459" mass="51665">MGEVLNTSNNVTFLSVGLHHAKGRGGIEPDTRPAGDFVQLGKESVNSLTTGNERVEELKQFTRELRIDNKKIQEECGFLCSIFESKKAQSENNIEIYQNIEKLTRLNEERDHLLQGNSSSENDIEKNSEEIKETSKKLEDLTQKKNRELPRLAGLEKSLSRSFTKIELATHSMSSNAAAHQTILKQVTPWLSKIDPEKLEKQIKGEMAEVPRLQKDPEMQAVSDTLLDNHMFSPPIQQNGTTEEKMLSSSEIADKLVEGINNVKNHYLDIYQAAAQKYADFYKDFSALVTKMSKLTTSNGDKIKIDVANLKIELDALKRDHYAPFSANSEGGKLYSVGYIESDGDSIAEAKAKAEKWAENFGLSSSNVHLDRNSKKFVVYIDFDPVEKIIASLPEPNKDMTATEHQKFQVGFDIQKDAIENRVNTLFKKLSQANAVYDNVVRILSQTIQTLLETDKAFL</sequence>
<protein>
    <recommendedName>
        <fullName evidence="9">IpaD/SipD/SspD family type III secretion system needle tip protein</fullName>
    </recommendedName>
</protein>
<proteinExistence type="inferred from homology"/>
<dbReference type="KEGG" id="fsm:CCS41_07270"/>
<evidence type="ECO:0000256" key="1">
    <source>
        <dbReference type="ARBA" id="ARBA00004613"/>
    </source>
</evidence>
<keyword evidence="4" id="KW-0843">Virulence</keyword>
<dbReference type="RefSeq" id="WP_072549587.1">
    <property type="nucleotide sequence ID" value="NZ_CP021659.1"/>
</dbReference>